<evidence type="ECO:0000259" key="2">
    <source>
        <dbReference type="Pfam" id="PF01458"/>
    </source>
</evidence>
<name>A0A1H8SL62_9GAMM</name>
<dbReference type="PANTHER" id="PTHR43575:SF1">
    <property type="entry name" value="PROTEIN ABCI7, CHLOROPLASTIC"/>
    <property type="match status" value="1"/>
</dbReference>
<dbReference type="NCBIfam" id="TIGR01981">
    <property type="entry name" value="sufD"/>
    <property type="match status" value="1"/>
</dbReference>
<dbReference type="STRING" id="406100.SAMN04488052_10320"/>
<reference evidence="4 5" key="1">
    <citation type="submission" date="2016-10" db="EMBL/GenBank/DDBJ databases">
        <authorList>
            <person name="de Groot N.N."/>
        </authorList>
    </citation>
    <scope>NUCLEOTIDE SEQUENCE [LARGE SCALE GENOMIC DNA]</scope>
    <source>
        <strain evidence="4 5">CGMCC 1.6291</strain>
    </source>
</reference>
<feature type="domain" description="SUF system FeS cluster assembly SufBD core" evidence="2">
    <location>
        <begin position="179"/>
        <end position="407"/>
    </location>
</feature>
<dbReference type="RefSeq" id="WP_091642021.1">
    <property type="nucleotide sequence ID" value="NZ_FOEG01000003.1"/>
</dbReference>
<dbReference type="InterPro" id="IPR045595">
    <property type="entry name" value="SufBD_N"/>
</dbReference>
<evidence type="ECO:0000259" key="3">
    <source>
        <dbReference type="Pfam" id="PF19295"/>
    </source>
</evidence>
<accession>A0A1H8SL62</accession>
<dbReference type="Pfam" id="PF01458">
    <property type="entry name" value="SUFBD_core"/>
    <property type="match status" value="1"/>
</dbReference>
<dbReference type="Pfam" id="PF19295">
    <property type="entry name" value="SufBD_N"/>
    <property type="match status" value="1"/>
</dbReference>
<feature type="domain" description="SUF system FeS cluster assembly SufBD N-terminal" evidence="3">
    <location>
        <begin position="27"/>
        <end position="169"/>
    </location>
</feature>
<evidence type="ECO:0000256" key="1">
    <source>
        <dbReference type="ARBA" id="ARBA00043967"/>
    </source>
</evidence>
<protein>
    <submittedName>
        <fullName evidence="4">Iron-regulated ABC transporter permease protein SufD</fullName>
    </submittedName>
</protein>
<dbReference type="Proteomes" id="UP000199657">
    <property type="component" value="Unassembled WGS sequence"/>
</dbReference>
<dbReference type="InterPro" id="IPR055346">
    <property type="entry name" value="Fe-S_cluster_assembly_SufBD"/>
</dbReference>
<dbReference type="InterPro" id="IPR000825">
    <property type="entry name" value="SUF_FeS_clus_asmbl_SufBD_core"/>
</dbReference>
<sequence length="442" mass="48207">MAAVAEQNSVYLQDFQQRDRASEPTWWGTRREAAMQRFEAAGFPSRKVEAWKQTKLAHVTQEHFRAATSAGELDQDAQSRLAVVDDAVRIVFVDGILDAERSQLDRLPDGLTVRTLADALQESGGVAETHLARHADAEAHPFLALNTAFTTEGVVIEVGSGAAPEQPLELVHVMTAGAGSVASWPRVLIHGATSSEVTVVQRYYGANGAAYLTSPVTEIIADANSQVNFYQHVEEGDQGAHLGVIHATVDRDARVKGHALHASGRTVRTDFYVNLDGPGGDATLNGLYLVRNGQFADIHTWVRHNADHCTSQQLMKGVLEGKSEAVFDGMIHVARDAQQTDADQQNRNLLLSPKALAHSNPRLEIYADDVKCGHGSTVGELDEDAVLYMRTRGISDEEARGVLTFAFANEMLEPVAMQSLREYEREALLSLLPGEEAVRKLL</sequence>
<dbReference type="InterPro" id="IPR037284">
    <property type="entry name" value="SUF_FeS_clus_asmbl_SufBD_sf"/>
</dbReference>
<evidence type="ECO:0000313" key="5">
    <source>
        <dbReference type="Proteomes" id="UP000199657"/>
    </source>
</evidence>
<keyword evidence="5" id="KW-1185">Reference proteome</keyword>
<dbReference type="SUPFAM" id="SSF101960">
    <property type="entry name" value="Stabilizer of iron transporter SufD"/>
    <property type="match status" value="1"/>
</dbReference>
<organism evidence="4 5">
    <name type="scientific">Aquisalimonas asiatica</name>
    <dbReference type="NCBI Taxonomy" id="406100"/>
    <lineage>
        <taxon>Bacteria</taxon>
        <taxon>Pseudomonadati</taxon>
        <taxon>Pseudomonadota</taxon>
        <taxon>Gammaproteobacteria</taxon>
        <taxon>Chromatiales</taxon>
        <taxon>Ectothiorhodospiraceae</taxon>
        <taxon>Aquisalimonas</taxon>
    </lineage>
</organism>
<gene>
    <name evidence="4" type="ORF">SAMN04488052_10320</name>
</gene>
<dbReference type="PANTHER" id="PTHR43575">
    <property type="entry name" value="PROTEIN ABCI7, CHLOROPLASTIC"/>
    <property type="match status" value="1"/>
</dbReference>
<evidence type="ECO:0000313" key="4">
    <source>
        <dbReference type="EMBL" id="SEO78943.1"/>
    </source>
</evidence>
<dbReference type="InterPro" id="IPR011542">
    <property type="entry name" value="SUF_FeS_clus_asmbl_SufD"/>
</dbReference>
<dbReference type="GO" id="GO:0016226">
    <property type="term" value="P:iron-sulfur cluster assembly"/>
    <property type="evidence" value="ECO:0007669"/>
    <property type="project" value="InterPro"/>
</dbReference>
<dbReference type="EMBL" id="FOEG01000003">
    <property type="protein sequence ID" value="SEO78943.1"/>
    <property type="molecule type" value="Genomic_DNA"/>
</dbReference>
<dbReference type="OrthoDB" id="9768262at2"/>
<proteinExistence type="inferred from homology"/>
<dbReference type="AlphaFoldDB" id="A0A1H8SL62"/>
<comment type="similarity">
    <text evidence="1">Belongs to the iron-sulfur cluster assembly SufBD family.</text>
</comment>